<feature type="compositionally biased region" description="Polar residues" evidence="1">
    <location>
        <begin position="832"/>
        <end position="846"/>
    </location>
</feature>
<keyword evidence="4" id="KW-1185">Reference proteome</keyword>
<reference evidence="3" key="1">
    <citation type="journal article" date="2020" name="Stud. Mycol.">
        <title>101 Dothideomycetes genomes: a test case for predicting lifestyles and emergence of pathogens.</title>
        <authorList>
            <person name="Haridas S."/>
            <person name="Albert R."/>
            <person name="Binder M."/>
            <person name="Bloem J."/>
            <person name="Labutti K."/>
            <person name="Salamov A."/>
            <person name="Andreopoulos B."/>
            <person name="Baker S."/>
            <person name="Barry K."/>
            <person name="Bills G."/>
            <person name="Bluhm B."/>
            <person name="Cannon C."/>
            <person name="Castanera R."/>
            <person name="Culley D."/>
            <person name="Daum C."/>
            <person name="Ezra D."/>
            <person name="Gonzalez J."/>
            <person name="Henrissat B."/>
            <person name="Kuo A."/>
            <person name="Liang C."/>
            <person name="Lipzen A."/>
            <person name="Lutzoni F."/>
            <person name="Magnuson J."/>
            <person name="Mondo S."/>
            <person name="Nolan M."/>
            <person name="Ohm R."/>
            <person name="Pangilinan J."/>
            <person name="Park H.-J."/>
            <person name="Ramirez L."/>
            <person name="Alfaro M."/>
            <person name="Sun H."/>
            <person name="Tritt A."/>
            <person name="Yoshinaga Y."/>
            <person name="Zwiers L.-H."/>
            <person name="Turgeon B."/>
            <person name="Goodwin S."/>
            <person name="Spatafora J."/>
            <person name="Crous P."/>
            <person name="Grigoriev I."/>
        </authorList>
    </citation>
    <scope>NUCLEOTIDE SEQUENCE</scope>
    <source>
        <strain evidence="3">CBS 109.77</strain>
    </source>
</reference>
<gene>
    <name evidence="3" type="ORF">K505DRAFT_229341</name>
</gene>
<accession>A0A6A6XUJ8</accession>
<dbReference type="PROSITE" id="PS51411">
    <property type="entry name" value="PSP1_C"/>
    <property type="match status" value="1"/>
</dbReference>
<dbReference type="Proteomes" id="UP000799757">
    <property type="component" value="Unassembled WGS sequence"/>
</dbReference>
<name>A0A6A6XUJ8_9PLEO</name>
<dbReference type="Pfam" id="PF04468">
    <property type="entry name" value="PSP1"/>
    <property type="match status" value="1"/>
</dbReference>
<feature type="region of interest" description="Disordered" evidence="1">
    <location>
        <begin position="252"/>
        <end position="288"/>
    </location>
</feature>
<feature type="compositionally biased region" description="Polar residues" evidence="1">
    <location>
        <begin position="177"/>
        <end position="187"/>
    </location>
</feature>
<dbReference type="GO" id="GO:0005737">
    <property type="term" value="C:cytoplasm"/>
    <property type="evidence" value="ECO:0007669"/>
    <property type="project" value="TreeGrafter"/>
</dbReference>
<dbReference type="InterPro" id="IPR047767">
    <property type="entry name" value="PSP1-like"/>
</dbReference>
<dbReference type="OrthoDB" id="243127at2759"/>
<protein>
    <recommendedName>
        <fullName evidence="2">PSP1 C-terminal domain-containing protein</fullName>
    </recommendedName>
</protein>
<evidence type="ECO:0000313" key="4">
    <source>
        <dbReference type="Proteomes" id="UP000799757"/>
    </source>
</evidence>
<dbReference type="EMBL" id="MU001752">
    <property type="protein sequence ID" value="KAF2800162.1"/>
    <property type="molecule type" value="Genomic_DNA"/>
</dbReference>
<proteinExistence type="predicted"/>
<sequence length="890" mass="95868">MSSTSYKGGLSASGPLFDKSKLQMRRPTPDSDVLASSDDDHDHVPARLAPTNPYPVGRRASQGWMHDIRPNRKFSLPSGTLAGSQPTTPSLEQPPQPPQQPRAAAPSFGWNTSSFSSTPSGTRLQEMLPSPTTSAHPTGEKLLQSPTTVEADDGIGFLLNQQGPIRKQVRSQSYSIGQQDIENSPVGQFSARVRSSVRHRPSKPSLLGDSAVGLSQLREDDVDEVESSNGSEQGVRLPPGYWEREQKQALLKQAAEQNARTRHRTASSGSPVNQHRRKTTQGLRNMSKPDSDYAIEELDDSETQIDGPKLSLTRRFSEHVAAREPEIDHQMPQWATGNILQADNLGRRHSFATVGSHQAAFPLSTLEDTYEVDETLTSPIMPQPEPFDASAYFAGYGPASRAINASAISAAHPDPHTATNHSNQNPYTVPAILGRPGRRLFIVAFKCSRADIYYLYDNTGLEIRRGDLVIVEGDRGCDLGQVTYADISLEDAKKYKTEASEEHFRWLVMFSQYSLAGSSNDSSMLGALAKANGFPNVNRATLTGMGGTLEIETKPKMIKRLAQQHEISALRDKEGSEAKAKRLGAQKAAEHKLPMEILDAEYQADYHKLTYFYYADQYVNFNDLVTDLFKQYKVRIWMSAVNPASVVNPAGLQVPPPSAIGPGAIIRSKAPNASLPVGPGFGSYRPNEQYARATPNATSYGAYDDGYHPFANQLPGFTSQPAYGQPQYGLTQQYAGNTQQYAGNTQQYGGRYGSYPVANAGYPNATGGSPMNYGGYFPPTTYSSSPAFNNAASGSPYRSGYPATSPVPAPSYATGYSGTTTAAPPYASTTGQSYGAQTTGTPSAGNSQGATSGAGGWGVSGAPGNGYTATSSGNYDQSFLSAMQKLSFGK</sequence>
<feature type="region of interest" description="Disordered" evidence="1">
    <location>
        <begin position="1"/>
        <end position="140"/>
    </location>
</feature>
<feature type="region of interest" description="Disordered" evidence="1">
    <location>
        <begin position="177"/>
        <end position="215"/>
    </location>
</feature>
<feature type="region of interest" description="Disordered" evidence="1">
    <location>
        <begin position="828"/>
        <end position="857"/>
    </location>
</feature>
<feature type="compositionally biased region" description="Polar residues" evidence="1">
    <location>
        <begin position="109"/>
        <end position="123"/>
    </location>
</feature>
<evidence type="ECO:0000259" key="2">
    <source>
        <dbReference type="PROSITE" id="PS51411"/>
    </source>
</evidence>
<organism evidence="3 4">
    <name type="scientific">Melanomma pulvis-pyrius CBS 109.77</name>
    <dbReference type="NCBI Taxonomy" id="1314802"/>
    <lineage>
        <taxon>Eukaryota</taxon>
        <taxon>Fungi</taxon>
        <taxon>Dikarya</taxon>
        <taxon>Ascomycota</taxon>
        <taxon>Pezizomycotina</taxon>
        <taxon>Dothideomycetes</taxon>
        <taxon>Pleosporomycetidae</taxon>
        <taxon>Pleosporales</taxon>
        <taxon>Melanommataceae</taxon>
        <taxon>Melanomma</taxon>
    </lineage>
</organism>
<evidence type="ECO:0000313" key="3">
    <source>
        <dbReference type="EMBL" id="KAF2800162.1"/>
    </source>
</evidence>
<feature type="domain" description="PSP1 C-terminal" evidence="2">
    <location>
        <begin position="556"/>
        <end position="641"/>
    </location>
</feature>
<dbReference type="PANTHER" id="PTHR43830">
    <property type="entry name" value="PROTEIN PSP1"/>
    <property type="match status" value="1"/>
</dbReference>
<dbReference type="PANTHER" id="PTHR43830:SF3">
    <property type="entry name" value="PROTEIN PSP1"/>
    <property type="match status" value="1"/>
</dbReference>
<evidence type="ECO:0000256" key="1">
    <source>
        <dbReference type="SAM" id="MobiDB-lite"/>
    </source>
</evidence>
<dbReference type="InterPro" id="IPR007557">
    <property type="entry name" value="PSP1_C"/>
</dbReference>
<dbReference type="AlphaFoldDB" id="A0A6A6XUJ8"/>